<dbReference type="SUPFAM" id="SSF48452">
    <property type="entry name" value="TPR-like"/>
    <property type="match status" value="1"/>
</dbReference>
<feature type="repeat" description="PPR" evidence="2">
    <location>
        <begin position="451"/>
        <end position="485"/>
    </location>
</feature>
<dbReference type="PANTHER" id="PTHR46862:SF2">
    <property type="entry name" value="OS02G0611400 PROTEIN"/>
    <property type="match status" value="1"/>
</dbReference>
<gene>
    <name evidence="4" type="ORF">LIER_02315</name>
</gene>
<dbReference type="InterPro" id="IPR011990">
    <property type="entry name" value="TPR-like_helical_dom_sf"/>
</dbReference>
<accession>A0AAV3NPQ1</accession>
<keyword evidence="5" id="KW-1185">Reference proteome</keyword>
<proteinExistence type="predicted"/>
<feature type="repeat" description="PPR" evidence="2">
    <location>
        <begin position="381"/>
        <end position="415"/>
    </location>
</feature>
<dbReference type="EMBL" id="BAABME010000247">
    <property type="protein sequence ID" value="GAA0141091.1"/>
    <property type="molecule type" value="Genomic_DNA"/>
</dbReference>
<evidence type="ECO:0000313" key="4">
    <source>
        <dbReference type="EMBL" id="GAA0141091.1"/>
    </source>
</evidence>
<dbReference type="AlphaFoldDB" id="A0AAV3NPQ1"/>
<dbReference type="NCBIfam" id="TIGR00756">
    <property type="entry name" value="PPR"/>
    <property type="match status" value="4"/>
</dbReference>
<dbReference type="PANTHER" id="PTHR46862">
    <property type="entry name" value="OS07G0661900 PROTEIN"/>
    <property type="match status" value="1"/>
</dbReference>
<feature type="repeat" description="PPR" evidence="2">
    <location>
        <begin position="416"/>
        <end position="450"/>
    </location>
</feature>
<evidence type="ECO:0000313" key="5">
    <source>
        <dbReference type="Proteomes" id="UP001454036"/>
    </source>
</evidence>
<evidence type="ECO:0000256" key="2">
    <source>
        <dbReference type="PROSITE-ProRule" id="PRU00708"/>
    </source>
</evidence>
<keyword evidence="1" id="KW-0677">Repeat</keyword>
<comment type="caution">
    <text evidence="4">The sequence shown here is derived from an EMBL/GenBank/DDBJ whole genome shotgun (WGS) entry which is preliminary data.</text>
</comment>
<organism evidence="4 5">
    <name type="scientific">Lithospermum erythrorhizon</name>
    <name type="common">Purple gromwell</name>
    <name type="synonym">Lithospermum officinale var. erythrorhizon</name>
    <dbReference type="NCBI Taxonomy" id="34254"/>
    <lineage>
        <taxon>Eukaryota</taxon>
        <taxon>Viridiplantae</taxon>
        <taxon>Streptophyta</taxon>
        <taxon>Embryophyta</taxon>
        <taxon>Tracheophyta</taxon>
        <taxon>Spermatophyta</taxon>
        <taxon>Magnoliopsida</taxon>
        <taxon>eudicotyledons</taxon>
        <taxon>Gunneridae</taxon>
        <taxon>Pentapetalae</taxon>
        <taxon>asterids</taxon>
        <taxon>lamiids</taxon>
        <taxon>Boraginales</taxon>
        <taxon>Boraginaceae</taxon>
        <taxon>Boraginoideae</taxon>
        <taxon>Lithospermeae</taxon>
        <taxon>Lithospermum</taxon>
    </lineage>
</organism>
<dbReference type="Pfam" id="PF17177">
    <property type="entry name" value="PPR_long"/>
    <property type="match status" value="1"/>
</dbReference>
<feature type="domain" description="PROP1-like PPR" evidence="3">
    <location>
        <begin position="384"/>
        <end position="543"/>
    </location>
</feature>
<dbReference type="Proteomes" id="UP001454036">
    <property type="component" value="Unassembled WGS sequence"/>
</dbReference>
<dbReference type="PROSITE" id="PS51375">
    <property type="entry name" value="PPR"/>
    <property type="match status" value="5"/>
</dbReference>
<dbReference type="Pfam" id="PF01535">
    <property type="entry name" value="PPR"/>
    <property type="match status" value="1"/>
</dbReference>
<evidence type="ECO:0000256" key="1">
    <source>
        <dbReference type="ARBA" id="ARBA00022737"/>
    </source>
</evidence>
<dbReference type="InterPro" id="IPR033443">
    <property type="entry name" value="PROP1-like_PPR_dom"/>
</dbReference>
<sequence length="718" mass="81487">MNLKPLFTRKTVKNLSRCFRTLSGYSCYNRNAAPAAFSVVGLVNSPAICPTESHFCTSRKVQSWMLYRFVHTALEATYDESRGDLETETEEDAAMNEFLSRFVWIMRGKLVEVYTDCDKKTIDAMLLTIVEKVVLEMEKGGLQEMSGAATSSDDFSEDLWRTVWEVSNVVVEDMANAKRKEKLKCFLHADKVKVMCRFAGEIGIRGDMLRELRFKWAREEMEESELYEDLERMRLEEAKENIAENSGPIGEEMVKDQGLDEKPQSVFALPKRHGKLKYKIYGLDLSQPKWEEVANKIHEAGKNIWPQEPKPISGKSKLIMEKILTLKVEEDPSPLLTEWSSVLQPSRVDWMNLLNLLEEKNEHLCLKIAEQVLDEESFQANIRDYSKLIDAYAQENHLADAERILKRMSENGILLDILTTNILVHMYSKAGSLDKARQFFDSLKAQGIQPDKKLYSSMIMAYISSGKPDLGESLMKDMEIRDIKPSPEIYMALLQSYSQRGNFKASQRIINAMQLAGSQPTRESCTLLIEAYGQAGDSENARSSFDNMIKLGHKPDDRSMASMIAAYKKDNLLDSALNLLIHHEKDGFEPGIATYTALVDWLGEMKLIDEAEQILDKISELSEAPPLSLQVSLCVMYASAGFEKKALQALGVLEAKKDQLGNNDYDRIIKALISGGFRQEARRIYELMEAQGFTAPDGVSIRLKASEANDIVRRKRKF</sequence>
<reference evidence="4 5" key="1">
    <citation type="submission" date="2024-01" db="EMBL/GenBank/DDBJ databases">
        <title>The complete chloroplast genome sequence of Lithospermum erythrorhizon: insights into the phylogenetic relationship among Boraginaceae species and the maternal lineages of purple gromwells.</title>
        <authorList>
            <person name="Okada T."/>
            <person name="Watanabe K."/>
        </authorList>
    </citation>
    <scope>NUCLEOTIDE SEQUENCE [LARGE SCALE GENOMIC DNA]</scope>
</reference>
<name>A0AAV3NPQ1_LITER</name>
<feature type="repeat" description="PPR" evidence="2">
    <location>
        <begin position="486"/>
        <end position="520"/>
    </location>
</feature>
<feature type="repeat" description="PPR" evidence="2">
    <location>
        <begin position="521"/>
        <end position="555"/>
    </location>
</feature>
<dbReference type="InterPro" id="IPR002885">
    <property type="entry name" value="PPR_rpt"/>
</dbReference>
<evidence type="ECO:0000259" key="3">
    <source>
        <dbReference type="Pfam" id="PF17177"/>
    </source>
</evidence>
<protein>
    <recommendedName>
        <fullName evidence="3">PROP1-like PPR domain-containing protein</fullName>
    </recommendedName>
</protein>
<dbReference type="Gene3D" id="1.25.40.10">
    <property type="entry name" value="Tetratricopeptide repeat domain"/>
    <property type="match status" value="2"/>
</dbReference>